<feature type="domain" description="KRAB" evidence="1">
    <location>
        <begin position="20"/>
        <end position="91"/>
    </location>
</feature>
<dbReference type="PANTHER" id="PTHR23232">
    <property type="entry name" value="KRAB DOMAIN C2H2 ZINC FINGER"/>
    <property type="match status" value="1"/>
</dbReference>
<proteinExistence type="predicted"/>
<dbReference type="CDD" id="cd07765">
    <property type="entry name" value="KRAB_A-box"/>
    <property type="match status" value="1"/>
</dbReference>
<organism evidence="2 3">
    <name type="scientific">Crotalus adamanteus</name>
    <name type="common">Eastern diamondback rattlesnake</name>
    <dbReference type="NCBI Taxonomy" id="8729"/>
    <lineage>
        <taxon>Eukaryota</taxon>
        <taxon>Metazoa</taxon>
        <taxon>Chordata</taxon>
        <taxon>Craniata</taxon>
        <taxon>Vertebrata</taxon>
        <taxon>Euteleostomi</taxon>
        <taxon>Lepidosauria</taxon>
        <taxon>Squamata</taxon>
        <taxon>Bifurcata</taxon>
        <taxon>Unidentata</taxon>
        <taxon>Episquamata</taxon>
        <taxon>Toxicofera</taxon>
        <taxon>Serpentes</taxon>
        <taxon>Colubroidea</taxon>
        <taxon>Viperidae</taxon>
        <taxon>Crotalinae</taxon>
        <taxon>Crotalus</taxon>
    </lineage>
</organism>
<evidence type="ECO:0000313" key="3">
    <source>
        <dbReference type="Proteomes" id="UP001474421"/>
    </source>
</evidence>
<dbReference type="InterPro" id="IPR050169">
    <property type="entry name" value="Krueppel_C2H2_ZnF"/>
</dbReference>
<protein>
    <submittedName>
        <fullName evidence="2">Zinc finger protein</fullName>
    </submittedName>
</protein>
<sequence length="162" mass="18184">MEYDFSPLTTIPESHIKNSVTFEDVAVYFTEDQGALLDQKQRTLYEDVMVENYVIVASLGFLALKPALISQIERGEEPWLPETAKVDDTEISNTNADDSVENSLCSLLHDKYYNEAHQKNLVGKESFLSPLNKPSLLCPAKLSSEATEADRNSNNHSSRFPI</sequence>
<dbReference type="InterPro" id="IPR036051">
    <property type="entry name" value="KRAB_dom_sf"/>
</dbReference>
<reference evidence="2 3" key="1">
    <citation type="journal article" date="2024" name="Proc. Natl. Acad. Sci. U.S.A.">
        <title>The genetic regulatory architecture and epigenomic basis for age-related changes in rattlesnake venom.</title>
        <authorList>
            <person name="Hogan M.P."/>
            <person name="Holding M.L."/>
            <person name="Nystrom G.S."/>
            <person name="Colston T.J."/>
            <person name="Bartlett D.A."/>
            <person name="Mason A.J."/>
            <person name="Ellsworth S.A."/>
            <person name="Rautsaw R.M."/>
            <person name="Lawrence K.C."/>
            <person name="Strickland J.L."/>
            <person name="He B."/>
            <person name="Fraser P."/>
            <person name="Margres M.J."/>
            <person name="Gilbert D.M."/>
            <person name="Gibbs H.L."/>
            <person name="Parkinson C.L."/>
            <person name="Rokyta D.R."/>
        </authorList>
    </citation>
    <scope>NUCLEOTIDE SEQUENCE [LARGE SCALE GENOMIC DNA]</scope>
    <source>
        <strain evidence="2">DRR0105</strain>
    </source>
</reference>
<dbReference type="PROSITE" id="PS50805">
    <property type="entry name" value="KRAB"/>
    <property type="match status" value="1"/>
</dbReference>
<name>A0AAW1BWM1_CROAD</name>
<keyword evidence="3" id="KW-1185">Reference proteome</keyword>
<dbReference type="Gene3D" id="6.10.140.140">
    <property type="match status" value="1"/>
</dbReference>
<dbReference type="SMART" id="SM00349">
    <property type="entry name" value="KRAB"/>
    <property type="match status" value="1"/>
</dbReference>
<evidence type="ECO:0000259" key="1">
    <source>
        <dbReference type="PROSITE" id="PS50805"/>
    </source>
</evidence>
<gene>
    <name evidence="2" type="ORF">NXF25_004521</name>
</gene>
<dbReference type="Pfam" id="PF01352">
    <property type="entry name" value="KRAB"/>
    <property type="match status" value="1"/>
</dbReference>
<dbReference type="Proteomes" id="UP001474421">
    <property type="component" value="Unassembled WGS sequence"/>
</dbReference>
<dbReference type="PANTHER" id="PTHR23232:SF142">
    <property type="entry name" value="GASTRULA ZINC FINGER PROTEIN XLCGF57.1-LIKE-RELATED"/>
    <property type="match status" value="1"/>
</dbReference>
<dbReference type="GO" id="GO:0006355">
    <property type="term" value="P:regulation of DNA-templated transcription"/>
    <property type="evidence" value="ECO:0007669"/>
    <property type="project" value="InterPro"/>
</dbReference>
<comment type="caution">
    <text evidence="2">The sequence shown here is derived from an EMBL/GenBank/DDBJ whole genome shotgun (WGS) entry which is preliminary data.</text>
</comment>
<dbReference type="SUPFAM" id="SSF109640">
    <property type="entry name" value="KRAB domain (Kruppel-associated box)"/>
    <property type="match status" value="1"/>
</dbReference>
<dbReference type="AlphaFoldDB" id="A0AAW1BWM1"/>
<dbReference type="InterPro" id="IPR001909">
    <property type="entry name" value="KRAB"/>
</dbReference>
<dbReference type="EMBL" id="JAOTOJ010000002">
    <property type="protein sequence ID" value="KAK9405747.1"/>
    <property type="molecule type" value="Genomic_DNA"/>
</dbReference>
<evidence type="ECO:0000313" key="2">
    <source>
        <dbReference type="EMBL" id="KAK9405747.1"/>
    </source>
</evidence>
<accession>A0AAW1BWM1</accession>